<reference evidence="1" key="1">
    <citation type="submission" date="2021-11" db="EMBL/GenBank/DDBJ databases">
        <title>Genome sequence.</title>
        <authorList>
            <person name="Sun Q."/>
        </authorList>
    </citation>
    <scope>NUCLEOTIDE SEQUENCE</scope>
    <source>
        <strain evidence="1">JC740</strain>
    </source>
</reference>
<evidence type="ECO:0008006" key="3">
    <source>
        <dbReference type="Google" id="ProtNLM"/>
    </source>
</evidence>
<keyword evidence="2" id="KW-1185">Reference proteome</keyword>
<accession>A0ABS8NME8</accession>
<name>A0ABS8NME8_9BACT</name>
<protein>
    <recommendedName>
        <fullName evidence="3">N-acetyltransferase domain-containing protein</fullName>
    </recommendedName>
</protein>
<sequence length="158" mass="18290">MFVRRVHSSIEANASAISRIRCGRIVTREGQLERIEQHWFANHVSVAQVWWQNQRNSLDGDVCQLDFHVPRGMKAFVTLDYIRTGKQARYATFIGACNVLNEVARLKNAYAIVAHVTNSNISDRFLKRAGWERHLEDWPGRHFIRRMQPSVRIADAFG</sequence>
<gene>
    <name evidence="1" type="ORF">LOC71_20995</name>
</gene>
<dbReference type="EMBL" id="JAJKFW010000060">
    <property type="protein sequence ID" value="MCC9644759.1"/>
    <property type="molecule type" value="Genomic_DNA"/>
</dbReference>
<comment type="caution">
    <text evidence="1">The sequence shown here is derived from an EMBL/GenBank/DDBJ whole genome shotgun (WGS) entry which is preliminary data.</text>
</comment>
<dbReference type="Proteomes" id="UP001430306">
    <property type="component" value="Unassembled WGS sequence"/>
</dbReference>
<dbReference type="RefSeq" id="WP_230276457.1">
    <property type="nucleotide sequence ID" value="NZ_JAJKFW010000060.1"/>
</dbReference>
<organism evidence="1 2">
    <name type="scientific">Rhodopirellula halodulae</name>
    <dbReference type="NCBI Taxonomy" id="2894198"/>
    <lineage>
        <taxon>Bacteria</taxon>
        <taxon>Pseudomonadati</taxon>
        <taxon>Planctomycetota</taxon>
        <taxon>Planctomycetia</taxon>
        <taxon>Pirellulales</taxon>
        <taxon>Pirellulaceae</taxon>
        <taxon>Rhodopirellula</taxon>
    </lineage>
</organism>
<evidence type="ECO:0000313" key="2">
    <source>
        <dbReference type="Proteomes" id="UP001430306"/>
    </source>
</evidence>
<evidence type="ECO:0000313" key="1">
    <source>
        <dbReference type="EMBL" id="MCC9644759.1"/>
    </source>
</evidence>
<proteinExistence type="predicted"/>